<gene>
    <name evidence="1" type="ORF">GCM10010982_16250</name>
</gene>
<protein>
    <submittedName>
        <fullName evidence="1">Haloacid dehalogenase</fullName>
    </submittedName>
</protein>
<sequence length="215" mass="23433">MVSSDFDLERYEAVIFDMDGTLLDSAEAIREVCTRWCAIHQLDVEQVLALCHGSRIRDFLPELAPHLDADLEEAWLNAEEAKEATGIVSIEGAFRMLNTLGQRGKNWGIATSSAGPVARMRLQTVGFPIPDVLITAEYVKQGKPNPEHFQIAARHLNADPARCLAFEDSPNGVAAALAAGCEVIVVGEAAQHLHTGHQRIVGRVVDYQPLLTLLG</sequence>
<comment type="caution">
    <text evidence="1">The sequence shown here is derived from an EMBL/GenBank/DDBJ whole genome shotgun (WGS) entry which is preliminary data.</text>
</comment>
<evidence type="ECO:0000313" key="2">
    <source>
        <dbReference type="Proteomes" id="UP000606935"/>
    </source>
</evidence>
<dbReference type="Pfam" id="PF13419">
    <property type="entry name" value="HAD_2"/>
    <property type="match status" value="1"/>
</dbReference>
<evidence type="ECO:0000313" key="1">
    <source>
        <dbReference type="EMBL" id="GGO68106.1"/>
    </source>
</evidence>
<dbReference type="AlphaFoldDB" id="A0A918DJ88"/>
<dbReference type="SFLD" id="SFLDS00003">
    <property type="entry name" value="Haloacid_Dehalogenase"/>
    <property type="match status" value="1"/>
</dbReference>
<dbReference type="Gene3D" id="1.10.150.240">
    <property type="entry name" value="Putative phosphatase, domain 2"/>
    <property type="match status" value="1"/>
</dbReference>
<dbReference type="InterPro" id="IPR036412">
    <property type="entry name" value="HAD-like_sf"/>
</dbReference>
<dbReference type="InterPro" id="IPR041492">
    <property type="entry name" value="HAD_2"/>
</dbReference>
<dbReference type="GO" id="GO:0050308">
    <property type="term" value="F:sugar-phosphatase activity"/>
    <property type="evidence" value="ECO:0007669"/>
    <property type="project" value="TreeGrafter"/>
</dbReference>
<name>A0A918DJ88_9ALTE</name>
<dbReference type="SFLD" id="SFLDG01129">
    <property type="entry name" value="C1.5:_HAD__Beta-PGM__Phosphata"/>
    <property type="match status" value="1"/>
</dbReference>
<dbReference type="SUPFAM" id="SSF56784">
    <property type="entry name" value="HAD-like"/>
    <property type="match status" value="1"/>
</dbReference>
<reference evidence="1" key="2">
    <citation type="submission" date="2020-09" db="EMBL/GenBank/DDBJ databases">
        <authorList>
            <person name="Sun Q."/>
            <person name="Zhou Y."/>
        </authorList>
    </citation>
    <scope>NUCLEOTIDE SEQUENCE</scope>
    <source>
        <strain evidence="1">CGMCC 1.7086</strain>
    </source>
</reference>
<dbReference type="Gene3D" id="3.40.50.1000">
    <property type="entry name" value="HAD superfamily/HAD-like"/>
    <property type="match status" value="1"/>
</dbReference>
<reference evidence="1" key="1">
    <citation type="journal article" date="2014" name="Int. J. Syst. Evol. Microbiol.">
        <title>Complete genome sequence of Corynebacterium casei LMG S-19264T (=DSM 44701T), isolated from a smear-ripened cheese.</title>
        <authorList>
            <consortium name="US DOE Joint Genome Institute (JGI-PGF)"/>
            <person name="Walter F."/>
            <person name="Albersmeier A."/>
            <person name="Kalinowski J."/>
            <person name="Ruckert C."/>
        </authorList>
    </citation>
    <scope>NUCLEOTIDE SEQUENCE</scope>
    <source>
        <strain evidence="1">CGMCC 1.7086</strain>
    </source>
</reference>
<keyword evidence="2" id="KW-1185">Reference proteome</keyword>
<dbReference type="NCBIfam" id="TIGR01509">
    <property type="entry name" value="HAD-SF-IA-v3"/>
    <property type="match status" value="1"/>
</dbReference>
<dbReference type="InterPro" id="IPR051806">
    <property type="entry name" value="HAD-like_SPP"/>
</dbReference>
<dbReference type="InterPro" id="IPR023214">
    <property type="entry name" value="HAD_sf"/>
</dbReference>
<dbReference type="RefSeq" id="WP_188693008.1">
    <property type="nucleotide sequence ID" value="NZ_BMLS01000002.1"/>
</dbReference>
<dbReference type="PANTHER" id="PTHR43481:SF4">
    <property type="entry name" value="GLYCEROL-1-PHOSPHATE PHOSPHOHYDROLASE 1-RELATED"/>
    <property type="match status" value="1"/>
</dbReference>
<dbReference type="InterPro" id="IPR006439">
    <property type="entry name" value="HAD-SF_hydro_IA"/>
</dbReference>
<accession>A0A918DJ88</accession>
<dbReference type="EMBL" id="BMLS01000002">
    <property type="protein sequence ID" value="GGO68106.1"/>
    <property type="molecule type" value="Genomic_DNA"/>
</dbReference>
<organism evidence="1 2">
    <name type="scientific">Bowmanella pacifica</name>
    <dbReference type="NCBI Taxonomy" id="502051"/>
    <lineage>
        <taxon>Bacteria</taxon>
        <taxon>Pseudomonadati</taxon>
        <taxon>Pseudomonadota</taxon>
        <taxon>Gammaproteobacteria</taxon>
        <taxon>Alteromonadales</taxon>
        <taxon>Alteromonadaceae</taxon>
        <taxon>Bowmanella</taxon>
    </lineage>
</organism>
<proteinExistence type="predicted"/>
<dbReference type="PANTHER" id="PTHR43481">
    <property type="entry name" value="FRUCTOSE-1-PHOSPHATE PHOSPHATASE"/>
    <property type="match status" value="1"/>
</dbReference>
<dbReference type="InterPro" id="IPR023198">
    <property type="entry name" value="PGP-like_dom2"/>
</dbReference>
<dbReference type="Proteomes" id="UP000606935">
    <property type="component" value="Unassembled WGS sequence"/>
</dbReference>